<organism evidence="3 4">
    <name type="scientific">Neoarthrinium moseri</name>
    <dbReference type="NCBI Taxonomy" id="1658444"/>
    <lineage>
        <taxon>Eukaryota</taxon>
        <taxon>Fungi</taxon>
        <taxon>Dikarya</taxon>
        <taxon>Ascomycota</taxon>
        <taxon>Pezizomycotina</taxon>
        <taxon>Sordariomycetes</taxon>
        <taxon>Xylariomycetidae</taxon>
        <taxon>Amphisphaeriales</taxon>
        <taxon>Apiosporaceae</taxon>
        <taxon>Neoarthrinium</taxon>
    </lineage>
</organism>
<name>A0A9Q0AP58_9PEZI</name>
<evidence type="ECO:0000313" key="3">
    <source>
        <dbReference type="EMBL" id="KAI1876650.1"/>
    </source>
</evidence>
<gene>
    <name evidence="3" type="ORF">JX265_004176</name>
</gene>
<keyword evidence="1" id="KW-0175">Coiled coil</keyword>
<feature type="transmembrane region" description="Helical" evidence="2">
    <location>
        <begin position="45"/>
        <end position="68"/>
    </location>
</feature>
<proteinExistence type="predicted"/>
<keyword evidence="2" id="KW-0472">Membrane</keyword>
<reference evidence="3" key="1">
    <citation type="submission" date="2021-03" db="EMBL/GenBank/DDBJ databases">
        <title>Revisited historic fungal species revealed as producer of novel bioactive compounds through whole genome sequencing and comparative genomics.</title>
        <authorList>
            <person name="Vignolle G.A."/>
            <person name="Hochenegger N."/>
            <person name="Mach R.L."/>
            <person name="Mach-Aigner A.R."/>
            <person name="Javad Rahimi M."/>
            <person name="Salim K.A."/>
            <person name="Chan C.M."/>
            <person name="Lim L.B.L."/>
            <person name="Cai F."/>
            <person name="Druzhinina I.S."/>
            <person name="U'Ren J.M."/>
            <person name="Derntl C."/>
        </authorList>
    </citation>
    <scope>NUCLEOTIDE SEQUENCE</scope>
    <source>
        <strain evidence="3">TUCIM 5799</strain>
    </source>
</reference>
<keyword evidence="4" id="KW-1185">Reference proteome</keyword>
<dbReference type="Proteomes" id="UP000829685">
    <property type="component" value="Unassembled WGS sequence"/>
</dbReference>
<evidence type="ECO:0000313" key="4">
    <source>
        <dbReference type="Proteomes" id="UP000829685"/>
    </source>
</evidence>
<sequence length="123" mass="13804">MAHTANFTTIFREQATQCGAAMPIPVDDTMREMLGLLQQQTQSSWLSAFSSAVSALAVLTALGAPLLLEWVGRKKKAKLEKAKAEMDALQKRTETLDHNLQREREWRLVLENRVLVLEGVARK</sequence>
<feature type="coiled-coil region" evidence="1">
    <location>
        <begin position="72"/>
        <end position="99"/>
    </location>
</feature>
<dbReference type="AlphaFoldDB" id="A0A9Q0AP58"/>
<keyword evidence="2" id="KW-1133">Transmembrane helix</keyword>
<dbReference type="EMBL" id="JAFIMR010000007">
    <property type="protein sequence ID" value="KAI1876650.1"/>
    <property type="molecule type" value="Genomic_DNA"/>
</dbReference>
<evidence type="ECO:0000256" key="2">
    <source>
        <dbReference type="SAM" id="Phobius"/>
    </source>
</evidence>
<comment type="caution">
    <text evidence="3">The sequence shown here is derived from an EMBL/GenBank/DDBJ whole genome shotgun (WGS) entry which is preliminary data.</text>
</comment>
<protein>
    <submittedName>
        <fullName evidence="3">Uncharacterized protein</fullName>
    </submittedName>
</protein>
<accession>A0A9Q0AP58</accession>
<keyword evidence="2" id="KW-0812">Transmembrane</keyword>
<evidence type="ECO:0000256" key="1">
    <source>
        <dbReference type="SAM" id="Coils"/>
    </source>
</evidence>